<keyword evidence="4" id="KW-0378">Hydrolase</keyword>
<dbReference type="OrthoDB" id="1735038at2759"/>
<keyword evidence="5" id="KW-0325">Glycoprotein</keyword>
<evidence type="ECO:0000313" key="6">
    <source>
        <dbReference type="EMBL" id="KRY23475.1"/>
    </source>
</evidence>
<protein>
    <submittedName>
        <fullName evidence="6">Putative serine protease K12H4.7</fullName>
    </submittedName>
</protein>
<dbReference type="InterPro" id="IPR008758">
    <property type="entry name" value="Peptidase_S28"/>
</dbReference>
<evidence type="ECO:0000256" key="4">
    <source>
        <dbReference type="ARBA" id="ARBA00022801"/>
    </source>
</evidence>
<dbReference type="Pfam" id="PF05577">
    <property type="entry name" value="Peptidase_S28"/>
    <property type="match status" value="1"/>
</dbReference>
<sequence length="523" mass="60282">MSTTRKKAINASITCIHFEKLKRSDNPNDPQKPSVRIIGVPPYFYQLNSFNLFTCRKNGIFSIDQIFFNDKSFSNTTKVAANFNYFQQNLDHFHHQQNITWLQRYWVNTKYYKPGGPAFLLIGGEGPAISSWIQESEKYPKDWMRKAQTFGAICFMLEHRYYGESHPTDNMKTENLRWLTSDQALADVANFISYATTRYNLQGSRWITFGGSYAGLLSGWSRLKYPHLITGAVASSAPFHIKVNFHEYLDSVFDSIKNENANCASEIENAVLQMRKLLRTEYGRREMKEKLSLCKKIKQAEGKDVQNLFATVADMFAFIVQYNQPNAVMSMKNMCEKLTNLSSGDPVTRLGVIIRWMLRFTSSLCLNFRYSDMIAELSDTKWTKSSTRQWQYQTCTEFGYFQTTDSLHHAFFGTYDLQYFFDICKDTFGKQFSEATVHRGAFEKNVRYGGKQLKKSNIILINGSVDPWHRLGLVNNPHPLSKAILINGSSHCTDMYPELTSDPETLIKARREITGHIASWILQ</sequence>
<dbReference type="PANTHER" id="PTHR11010">
    <property type="entry name" value="PROTEASE S28 PRO-X CARBOXYPEPTIDASE-RELATED"/>
    <property type="match status" value="1"/>
</dbReference>
<dbReference type="Gene3D" id="1.20.120.980">
    <property type="entry name" value="Serine carboxypeptidase S28, SKS domain"/>
    <property type="match status" value="1"/>
</dbReference>
<keyword evidence="7" id="KW-1185">Reference proteome</keyword>
<evidence type="ECO:0000256" key="1">
    <source>
        <dbReference type="ARBA" id="ARBA00011079"/>
    </source>
</evidence>
<dbReference type="GO" id="GO:0070008">
    <property type="term" value="F:serine-type exopeptidase activity"/>
    <property type="evidence" value="ECO:0007669"/>
    <property type="project" value="InterPro"/>
</dbReference>
<dbReference type="AlphaFoldDB" id="A0A0V1AH17"/>
<keyword evidence="3" id="KW-0732">Signal</keyword>
<evidence type="ECO:0000256" key="3">
    <source>
        <dbReference type="ARBA" id="ARBA00022729"/>
    </source>
</evidence>
<comment type="similarity">
    <text evidence="1">Belongs to the peptidase S28 family.</text>
</comment>
<organism evidence="6 7">
    <name type="scientific">Trichinella patagoniensis</name>
    <dbReference type="NCBI Taxonomy" id="990121"/>
    <lineage>
        <taxon>Eukaryota</taxon>
        <taxon>Metazoa</taxon>
        <taxon>Ecdysozoa</taxon>
        <taxon>Nematoda</taxon>
        <taxon>Enoplea</taxon>
        <taxon>Dorylaimia</taxon>
        <taxon>Trichinellida</taxon>
        <taxon>Trichinellidae</taxon>
        <taxon>Trichinella</taxon>
    </lineage>
</organism>
<reference evidence="6 7" key="1">
    <citation type="submission" date="2015-01" db="EMBL/GenBank/DDBJ databases">
        <title>Evolution of Trichinella species and genotypes.</title>
        <authorList>
            <person name="Korhonen P.K."/>
            <person name="Edoardo P."/>
            <person name="Giuseppe L.R."/>
            <person name="Gasser R.B."/>
        </authorList>
    </citation>
    <scope>NUCLEOTIDE SEQUENCE [LARGE SCALE GENOMIC DNA]</scope>
    <source>
        <strain evidence="6">ISS2496</strain>
    </source>
</reference>
<dbReference type="GO" id="GO:0008239">
    <property type="term" value="F:dipeptidyl-peptidase activity"/>
    <property type="evidence" value="ECO:0007669"/>
    <property type="project" value="TreeGrafter"/>
</dbReference>
<proteinExistence type="inferred from homology"/>
<dbReference type="InterPro" id="IPR042269">
    <property type="entry name" value="Ser_carbopepase_S28_SKS"/>
</dbReference>
<keyword evidence="2 6" id="KW-0645">Protease</keyword>
<evidence type="ECO:0000313" key="7">
    <source>
        <dbReference type="Proteomes" id="UP000054783"/>
    </source>
</evidence>
<evidence type="ECO:0000256" key="5">
    <source>
        <dbReference type="ARBA" id="ARBA00023180"/>
    </source>
</evidence>
<name>A0A0V1AH17_9BILA</name>
<dbReference type="FunFam" id="1.20.120.980:FF:000003">
    <property type="entry name" value="Serine protease 16"/>
    <property type="match status" value="1"/>
</dbReference>
<dbReference type="Proteomes" id="UP000054783">
    <property type="component" value="Unassembled WGS sequence"/>
</dbReference>
<dbReference type="SUPFAM" id="SSF53474">
    <property type="entry name" value="alpha/beta-Hydrolases"/>
    <property type="match status" value="1"/>
</dbReference>
<dbReference type="EMBL" id="JYDQ01000003">
    <property type="protein sequence ID" value="KRY23475.1"/>
    <property type="molecule type" value="Genomic_DNA"/>
</dbReference>
<accession>A0A0V1AH17</accession>
<dbReference type="GO" id="GO:0006508">
    <property type="term" value="P:proteolysis"/>
    <property type="evidence" value="ECO:0007669"/>
    <property type="project" value="UniProtKB-KW"/>
</dbReference>
<dbReference type="InterPro" id="IPR029058">
    <property type="entry name" value="AB_hydrolase_fold"/>
</dbReference>
<evidence type="ECO:0000256" key="2">
    <source>
        <dbReference type="ARBA" id="ARBA00022670"/>
    </source>
</evidence>
<comment type="caution">
    <text evidence="6">The sequence shown here is derived from an EMBL/GenBank/DDBJ whole genome shotgun (WGS) entry which is preliminary data.</text>
</comment>
<gene>
    <name evidence="6" type="primary">K12H4.7</name>
    <name evidence="6" type="ORF">T12_10288</name>
</gene>
<dbReference type="PANTHER" id="PTHR11010:SF117">
    <property type="entry name" value="SERINE PROTEASE 16"/>
    <property type="match status" value="1"/>
</dbReference>
<dbReference type="Gene3D" id="3.40.50.1820">
    <property type="entry name" value="alpha/beta hydrolase"/>
    <property type="match status" value="1"/>
</dbReference>